<dbReference type="SUPFAM" id="SSF82093">
    <property type="entry name" value="Heme chaperone CcmE"/>
    <property type="match status" value="1"/>
</dbReference>
<dbReference type="AlphaFoldDB" id="A0A6J7EBC4"/>
<dbReference type="GO" id="GO:0017004">
    <property type="term" value="P:cytochrome complex assembly"/>
    <property type="evidence" value="ECO:0007669"/>
    <property type="project" value="InterPro"/>
</dbReference>
<gene>
    <name evidence="4" type="ORF">UFOPK3423_01185</name>
</gene>
<accession>A0A6J7EBC4</accession>
<evidence type="ECO:0000313" key="4">
    <source>
        <dbReference type="EMBL" id="CAB4879108.1"/>
    </source>
</evidence>
<evidence type="ECO:0000256" key="1">
    <source>
        <dbReference type="ARBA" id="ARBA00004370"/>
    </source>
</evidence>
<sequence length="150" mass="15709">MDPARKRRIRLVVALGAAVLLAAALVYTSFSASSSAVEPSQLLASTNPTDTYQLTGKVVDGSIRHHADGIDFRVRDRDGSTSVPVRYSGAVPDPFRDGREIIIHVRKAGTTYVGEKDSLITKCPSKFKDTGDPAGGKPADGASPAAGSPS</sequence>
<dbReference type="GO" id="GO:0017003">
    <property type="term" value="P:protein-heme linkage"/>
    <property type="evidence" value="ECO:0007669"/>
    <property type="project" value="InterPro"/>
</dbReference>
<comment type="subcellular location">
    <subcellularLocation>
        <location evidence="1">Membrane</location>
    </subcellularLocation>
</comment>
<dbReference type="InterPro" id="IPR004329">
    <property type="entry name" value="CcmE"/>
</dbReference>
<protein>
    <submittedName>
        <fullName evidence="4">Unannotated protein</fullName>
    </submittedName>
</protein>
<keyword evidence="2" id="KW-0472">Membrane</keyword>
<dbReference type="Gene3D" id="2.40.50.140">
    <property type="entry name" value="Nucleic acid-binding proteins"/>
    <property type="match status" value="1"/>
</dbReference>
<feature type="region of interest" description="Disordered" evidence="3">
    <location>
        <begin position="124"/>
        <end position="150"/>
    </location>
</feature>
<dbReference type="InterPro" id="IPR012340">
    <property type="entry name" value="NA-bd_OB-fold"/>
</dbReference>
<organism evidence="4">
    <name type="scientific">freshwater metagenome</name>
    <dbReference type="NCBI Taxonomy" id="449393"/>
    <lineage>
        <taxon>unclassified sequences</taxon>
        <taxon>metagenomes</taxon>
        <taxon>ecological metagenomes</taxon>
    </lineage>
</organism>
<feature type="compositionally biased region" description="Low complexity" evidence="3">
    <location>
        <begin position="135"/>
        <end position="150"/>
    </location>
</feature>
<evidence type="ECO:0000256" key="2">
    <source>
        <dbReference type="ARBA" id="ARBA00023136"/>
    </source>
</evidence>
<dbReference type="InterPro" id="IPR036127">
    <property type="entry name" value="CcmE-like_sf"/>
</dbReference>
<dbReference type="GO" id="GO:0005886">
    <property type="term" value="C:plasma membrane"/>
    <property type="evidence" value="ECO:0007669"/>
    <property type="project" value="InterPro"/>
</dbReference>
<evidence type="ECO:0000256" key="3">
    <source>
        <dbReference type="SAM" id="MobiDB-lite"/>
    </source>
</evidence>
<name>A0A6J7EBC4_9ZZZZ</name>
<dbReference type="GO" id="GO:0020037">
    <property type="term" value="F:heme binding"/>
    <property type="evidence" value="ECO:0007669"/>
    <property type="project" value="InterPro"/>
</dbReference>
<dbReference type="EMBL" id="CAFBLQ010000139">
    <property type="protein sequence ID" value="CAB4879108.1"/>
    <property type="molecule type" value="Genomic_DNA"/>
</dbReference>
<dbReference type="Pfam" id="PF03100">
    <property type="entry name" value="CcmE"/>
    <property type="match status" value="1"/>
</dbReference>
<proteinExistence type="predicted"/>
<reference evidence="4" key="1">
    <citation type="submission" date="2020-05" db="EMBL/GenBank/DDBJ databases">
        <authorList>
            <person name="Chiriac C."/>
            <person name="Salcher M."/>
            <person name="Ghai R."/>
            <person name="Kavagutti S V."/>
        </authorList>
    </citation>
    <scope>NUCLEOTIDE SEQUENCE</scope>
</reference>